<reference evidence="20" key="1">
    <citation type="submission" date="2019-03" db="EMBL/GenBank/DDBJ databases">
        <title>Afifella sp. nov., isolated from activated sludge.</title>
        <authorList>
            <person name="Li Q."/>
            <person name="Liu Y."/>
        </authorList>
    </citation>
    <scope>NUCLEOTIDE SEQUENCE</scope>
    <source>
        <strain evidence="20">L72</strain>
    </source>
</reference>
<comment type="caution">
    <text evidence="20">The sequence shown here is derived from an EMBL/GenBank/DDBJ whole genome shotgun (WGS) entry which is preliminary data.</text>
</comment>
<dbReference type="InterPro" id="IPR016174">
    <property type="entry name" value="Di-haem_cyt_TM"/>
</dbReference>
<evidence type="ECO:0000313" key="20">
    <source>
        <dbReference type="EMBL" id="MYZ46739.1"/>
    </source>
</evidence>
<evidence type="ECO:0000256" key="7">
    <source>
        <dbReference type="ARBA" id="ARBA00022660"/>
    </source>
</evidence>
<dbReference type="OrthoDB" id="9804503at2"/>
<comment type="cofactor">
    <cofactor evidence="15">
        <name>heme</name>
        <dbReference type="ChEBI" id="CHEBI:30413"/>
    </cofactor>
    <text evidence="15">Binds 2 heme groups non-covalently.</text>
</comment>
<keyword evidence="21" id="KW-1185">Reference proteome</keyword>
<dbReference type="InterPro" id="IPR030689">
    <property type="entry name" value="Cytochrome_b"/>
</dbReference>
<dbReference type="InterPro" id="IPR048260">
    <property type="entry name" value="Cytochrome_b_C_euk/bac"/>
</dbReference>
<keyword evidence="10 16" id="KW-0249">Electron transport</keyword>
<dbReference type="InterPro" id="IPR048259">
    <property type="entry name" value="Cytochrome_b_N_euk/bac"/>
</dbReference>
<feature type="transmembrane region" description="Helical" evidence="17">
    <location>
        <begin position="306"/>
        <end position="325"/>
    </location>
</feature>
<dbReference type="Proteomes" id="UP000773614">
    <property type="component" value="Unassembled WGS sequence"/>
</dbReference>
<evidence type="ECO:0000256" key="4">
    <source>
        <dbReference type="ARBA" id="ARBA00013531"/>
    </source>
</evidence>
<dbReference type="Pfam" id="PF00032">
    <property type="entry name" value="Cytochrom_B_C"/>
    <property type="match status" value="1"/>
</dbReference>
<feature type="transmembrane region" description="Helical" evidence="17">
    <location>
        <begin position="161"/>
        <end position="182"/>
    </location>
</feature>
<protein>
    <recommendedName>
        <fullName evidence="4 16">Cytochrome b</fullName>
    </recommendedName>
</protein>
<evidence type="ECO:0000256" key="14">
    <source>
        <dbReference type="PIRSR" id="PIRSR038885-1"/>
    </source>
</evidence>
<name>A0A964T2J4_9HYPH</name>
<keyword evidence="13 17" id="KW-0472">Membrane</keyword>
<dbReference type="SUPFAM" id="SSF81342">
    <property type="entry name" value="Transmembrane di-heme cytochromes"/>
    <property type="match status" value="1"/>
</dbReference>
<dbReference type="CDD" id="cd00284">
    <property type="entry name" value="Cytochrome_b_N"/>
    <property type="match status" value="1"/>
</dbReference>
<feature type="transmembrane region" description="Helical" evidence="17">
    <location>
        <begin position="194"/>
        <end position="216"/>
    </location>
</feature>
<keyword evidence="7 16" id="KW-0679">Respiratory chain</keyword>
<sequence>MHDHFPRYEPKSAVGRWFDSRLPATRMLYDSFVAYPIPRNLNYWYTFGGILSIMLVVQILTGVVLAMHYIPSADMAFESVEKIMRDVNYGWLLRYLHANGASMFFVAVYVHIFRGMYYGSYKEPRELLWILGVIIFLLMMATGFMGYVLPWGQMSFWGATVITNLFSAIPLVGSAIVTWLWGGFAVGEPTLNRFFSLHYLLPFMIAGVVILHVWALHVTGQTNPTGIEVKSKKDVVPFTPHATVKDAFALVMFFILFSWFVFYQPNFLGHPDNYVKANPLVTPAHIVPEWYFLPFYAILRAIPSKLGGVVAMFASILVLFVLPWLDTSKVRSANYRPLFRQFFWILVVVCIGLGWLGSRPPEGVYVVAARILTAYYFLHFLVILPLLGIFETPRPRPASIADAVLSRKGGGLFRPAGAPAAPEGRG</sequence>
<evidence type="ECO:0000256" key="17">
    <source>
        <dbReference type="SAM" id="Phobius"/>
    </source>
</evidence>
<dbReference type="PANTHER" id="PTHR19271">
    <property type="entry name" value="CYTOCHROME B"/>
    <property type="match status" value="1"/>
</dbReference>
<evidence type="ECO:0000256" key="6">
    <source>
        <dbReference type="ARBA" id="ARBA00022617"/>
    </source>
</evidence>
<dbReference type="PROSITE" id="PS51003">
    <property type="entry name" value="CYTB_CTER"/>
    <property type="match status" value="1"/>
</dbReference>
<dbReference type="PIRSF" id="PIRSF038885">
    <property type="entry name" value="COB"/>
    <property type="match status" value="1"/>
</dbReference>
<dbReference type="FunFam" id="1.20.810.10:FF:000004">
    <property type="entry name" value="Cytochrome b"/>
    <property type="match status" value="1"/>
</dbReference>
<evidence type="ECO:0000256" key="3">
    <source>
        <dbReference type="ARBA" id="ARBA00011649"/>
    </source>
</evidence>
<proteinExistence type="inferred from homology"/>
<dbReference type="GO" id="GO:0016491">
    <property type="term" value="F:oxidoreductase activity"/>
    <property type="evidence" value="ECO:0007669"/>
    <property type="project" value="InterPro"/>
</dbReference>
<keyword evidence="12 15" id="KW-0408">Iron</keyword>
<dbReference type="EMBL" id="SPKJ01000005">
    <property type="protein sequence ID" value="MYZ46739.1"/>
    <property type="molecule type" value="Genomic_DNA"/>
</dbReference>
<feature type="transmembrane region" description="Helical" evidence="17">
    <location>
        <begin position="91"/>
        <end position="112"/>
    </location>
</feature>
<comment type="cofactor">
    <cofactor evidence="16">
        <name>heme b</name>
        <dbReference type="ChEBI" id="CHEBI:60344"/>
    </cofactor>
    <text evidence="16">Binds 2 heme groups non-covalently.</text>
</comment>
<comment type="subcellular location">
    <subcellularLocation>
        <location evidence="2">Membrane</location>
        <topology evidence="2">Multi-pass membrane protein</topology>
    </subcellularLocation>
</comment>
<dbReference type="GO" id="GO:0045275">
    <property type="term" value="C:respiratory chain complex III"/>
    <property type="evidence" value="ECO:0007669"/>
    <property type="project" value="InterPro"/>
</dbReference>
<comment type="similarity">
    <text evidence="16">Belongs to the cytochrome b family.</text>
</comment>
<dbReference type="RefSeq" id="WP_161139073.1">
    <property type="nucleotide sequence ID" value="NZ_SPKJ01000005.1"/>
</dbReference>
<evidence type="ECO:0000256" key="12">
    <source>
        <dbReference type="ARBA" id="ARBA00023004"/>
    </source>
</evidence>
<evidence type="ECO:0000256" key="9">
    <source>
        <dbReference type="ARBA" id="ARBA00022723"/>
    </source>
</evidence>
<evidence type="ECO:0000259" key="18">
    <source>
        <dbReference type="PROSITE" id="PS51002"/>
    </source>
</evidence>
<dbReference type="InterPro" id="IPR005797">
    <property type="entry name" value="Cyt_b/b6_N"/>
</dbReference>
<evidence type="ECO:0000256" key="1">
    <source>
        <dbReference type="ARBA" id="ARBA00002444"/>
    </source>
</evidence>
<evidence type="ECO:0000313" key="21">
    <source>
        <dbReference type="Proteomes" id="UP000773614"/>
    </source>
</evidence>
<feature type="domain" description="Cytochrome b/b6 N-terminal region profile" evidence="18">
    <location>
        <begin position="14"/>
        <end position="225"/>
    </location>
</feature>
<feature type="transmembrane region" description="Helical" evidence="17">
    <location>
        <begin position="127"/>
        <end position="149"/>
    </location>
</feature>
<dbReference type="GO" id="GO:0046872">
    <property type="term" value="F:metal ion binding"/>
    <property type="evidence" value="ECO:0007669"/>
    <property type="project" value="UniProtKB-KW"/>
</dbReference>
<evidence type="ECO:0000256" key="15">
    <source>
        <dbReference type="PIRSR" id="PIRSR038885-2"/>
    </source>
</evidence>
<accession>A0A964T2J4</accession>
<keyword evidence="6 15" id="KW-0349">Heme</keyword>
<keyword evidence="11 17" id="KW-1133">Transmembrane helix</keyword>
<feature type="transmembrane region" description="Helical" evidence="17">
    <location>
        <begin position="337"/>
        <end position="357"/>
    </location>
</feature>
<keyword evidence="8 16" id="KW-0812">Transmembrane</keyword>
<dbReference type="AlphaFoldDB" id="A0A964T2J4"/>
<feature type="transmembrane region" description="Helical" evidence="17">
    <location>
        <begin position="43"/>
        <end position="70"/>
    </location>
</feature>
<feature type="binding site" evidence="14">
    <location>
        <position position="217"/>
    </location>
    <ligand>
        <name>a ubiquinone</name>
        <dbReference type="ChEBI" id="CHEBI:16389"/>
    </ligand>
</feature>
<keyword evidence="9 15" id="KW-0479">Metal-binding</keyword>
<organism evidence="20 21">
    <name type="scientific">Propylenella binzhouense</name>
    <dbReference type="NCBI Taxonomy" id="2555902"/>
    <lineage>
        <taxon>Bacteria</taxon>
        <taxon>Pseudomonadati</taxon>
        <taxon>Pseudomonadota</taxon>
        <taxon>Alphaproteobacteria</taxon>
        <taxon>Hyphomicrobiales</taxon>
        <taxon>Propylenellaceae</taxon>
        <taxon>Propylenella</taxon>
    </lineage>
</organism>
<comment type="function">
    <text evidence="1 16">Component of the ubiquinol-cytochrome c reductase complex (complex III or cytochrome b-c1 complex), which is a respiratory chain that generates an electrochemical potential coupled to ATP synthesis.</text>
</comment>
<evidence type="ECO:0000256" key="13">
    <source>
        <dbReference type="ARBA" id="ARBA00023136"/>
    </source>
</evidence>
<evidence type="ECO:0000256" key="10">
    <source>
        <dbReference type="ARBA" id="ARBA00022982"/>
    </source>
</evidence>
<feature type="binding site" description="axial binding residue" evidence="15">
    <location>
        <position position="111"/>
    </location>
    <ligand>
        <name>heme b</name>
        <dbReference type="ChEBI" id="CHEBI:60344"/>
        <label>b566</label>
    </ligand>
    <ligandPart>
        <name>Fe</name>
        <dbReference type="ChEBI" id="CHEBI:18248"/>
    </ligandPart>
</feature>
<feature type="binding site" description="axial binding residue" evidence="15">
    <location>
        <position position="212"/>
    </location>
    <ligand>
        <name>heme b</name>
        <dbReference type="ChEBI" id="CHEBI:60344"/>
        <label>b566</label>
    </ligand>
    <ligandPart>
        <name>Fe</name>
        <dbReference type="ChEBI" id="CHEBI:18248"/>
    </ligandPart>
</feature>
<dbReference type="Pfam" id="PF00033">
    <property type="entry name" value="Cytochrome_B"/>
    <property type="match status" value="1"/>
</dbReference>
<evidence type="ECO:0000256" key="16">
    <source>
        <dbReference type="RuleBase" id="RU003385"/>
    </source>
</evidence>
<feature type="binding site" description="axial binding residue" evidence="15">
    <location>
        <position position="198"/>
    </location>
    <ligand>
        <name>heme b</name>
        <dbReference type="ChEBI" id="CHEBI:60344"/>
        <label>b562</label>
    </ligand>
    <ligandPart>
        <name>Fe</name>
        <dbReference type="ChEBI" id="CHEBI:18248"/>
    </ligandPart>
</feature>
<comment type="subunit">
    <text evidence="3 16">The main subunits of complex b-c1 are: cytochrome b, cytochrome c1 and the Rieske protein.</text>
</comment>
<feature type="binding site" description="axial binding residue" evidence="15">
    <location>
        <position position="97"/>
    </location>
    <ligand>
        <name>heme b</name>
        <dbReference type="ChEBI" id="CHEBI:60344"/>
        <label>b562</label>
    </ligand>
    <ligandPart>
        <name>Fe</name>
        <dbReference type="ChEBI" id="CHEBI:18248"/>
    </ligandPart>
</feature>
<evidence type="ECO:0000256" key="5">
    <source>
        <dbReference type="ARBA" id="ARBA00022448"/>
    </source>
</evidence>
<dbReference type="PROSITE" id="PS51002">
    <property type="entry name" value="CYTB_NTER"/>
    <property type="match status" value="1"/>
</dbReference>
<dbReference type="CDD" id="cd00290">
    <property type="entry name" value="cytochrome_b_C"/>
    <property type="match status" value="1"/>
</dbReference>
<feature type="transmembrane region" description="Helical" evidence="17">
    <location>
        <begin position="363"/>
        <end position="390"/>
    </location>
</feature>
<dbReference type="GO" id="GO:0022904">
    <property type="term" value="P:respiratory electron transport chain"/>
    <property type="evidence" value="ECO:0007669"/>
    <property type="project" value="InterPro"/>
</dbReference>
<evidence type="ECO:0000259" key="19">
    <source>
        <dbReference type="PROSITE" id="PS51003"/>
    </source>
</evidence>
<dbReference type="InterPro" id="IPR036150">
    <property type="entry name" value="Cyt_b/b6_C_sf"/>
</dbReference>
<feature type="domain" description="Cytochrome b/b6 C-terminal region profile" evidence="19">
    <location>
        <begin position="228"/>
        <end position="398"/>
    </location>
</feature>
<dbReference type="SUPFAM" id="SSF81648">
    <property type="entry name" value="a domain/subunit of cytochrome bc1 complex (Ubiquinol-cytochrome c reductase)"/>
    <property type="match status" value="1"/>
</dbReference>
<evidence type="ECO:0000256" key="2">
    <source>
        <dbReference type="ARBA" id="ARBA00004141"/>
    </source>
</evidence>
<evidence type="ECO:0000256" key="8">
    <source>
        <dbReference type="ARBA" id="ARBA00022692"/>
    </source>
</evidence>
<dbReference type="InterPro" id="IPR005798">
    <property type="entry name" value="Cyt_b/b6_C"/>
</dbReference>
<dbReference type="PANTHER" id="PTHR19271:SF16">
    <property type="entry name" value="CYTOCHROME B"/>
    <property type="match status" value="1"/>
</dbReference>
<dbReference type="GO" id="GO:0008121">
    <property type="term" value="F:quinol-cytochrome-c reductase activity"/>
    <property type="evidence" value="ECO:0007669"/>
    <property type="project" value="InterPro"/>
</dbReference>
<keyword evidence="5 16" id="KW-0813">Transport</keyword>
<dbReference type="Gene3D" id="1.20.810.10">
    <property type="entry name" value="Cytochrome Bc1 Complex, Chain C"/>
    <property type="match status" value="1"/>
</dbReference>
<gene>
    <name evidence="20" type="ORF">E4O86_03265</name>
</gene>
<evidence type="ECO:0000256" key="11">
    <source>
        <dbReference type="ARBA" id="ARBA00022989"/>
    </source>
</evidence>
<feature type="transmembrane region" description="Helical" evidence="17">
    <location>
        <begin position="247"/>
        <end position="264"/>
    </location>
</feature>
<dbReference type="InterPro" id="IPR027387">
    <property type="entry name" value="Cytb/b6-like_sf"/>
</dbReference>